<gene>
    <name evidence="2" type="ORF">JOF53_006552</name>
</gene>
<keyword evidence="3" id="KW-1185">Reference proteome</keyword>
<accession>A0ABS5AMA0</accession>
<dbReference type="Proteomes" id="UP001519363">
    <property type="component" value="Unassembled WGS sequence"/>
</dbReference>
<organism evidence="2 3">
    <name type="scientific">Crossiella equi</name>
    <dbReference type="NCBI Taxonomy" id="130796"/>
    <lineage>
        <taxon>Bacteria</taxon>
        <taxon>Bacillati</taxon>
        <taxon>Actinomycetota</taxon>
        <taxon>Actinomycetes</taxon>
        <taxon>Pseudonocardiales</taxon>
        <taxon>Pseudonocardiaceae</taxon>
        <taxon>Crossiella</taxon>
    </lineage>
</organism>
<keyword evidence="1" id="KW-0732">Signal</keyword>
<reference evidence="2 3" key="1">
    <citation type="submission" date="2021-03" db="EMBL/GenBank/DDBJ databases">
        <title>Sequencing the genomes of 1000 actinobacteria strains.</title>
        <authorList>
            <person name="Klenk H.-P."/>
        </authorList>
    </citation>
    <scope>NUCLEOTIDE SEQUENCE [LARGE SCALE GENOMIC DNA]</scope>
    <source>
        <strain evidence="2 3">DSM 44580</strain>
    </source>
</reference>
<comment type="caution">
    <text evidence="2">The sequence shown here is derived from an EMBL/GenBank/DDBJ whole genome shotgun (WGS) entry which is preliminary data.</text>
</comment>
<feature type="chain" id="PRO_5046543931" description="Twin-arginine translocation signal domain-containing protein" evidence="1">
    <location>
        <begin position="22"/>
        <end position="158"/>
    </location>
</feature>
<name>A0ABS5AMA0_9PSEU</name>
<evidence type="ECO:0000256" key="1">
    <source>
        <dbReference type="SAM" id="SignalP"/>
    </source>
</evidence>
<evidence type="ECO:0008006" key="4">
    <source>
        <dbReference type="Google" id="ProtNLM"/>
    </source>
</evidence>
<dbReference type="PROSITE" id="PS51257">
    <property type="entry name" value="PROKAR_LIPOPROTEIN"/>
    <property type="match status" value="1"/>
</dbReference>
<sequence length="158" mass="16769">MNRRQFIAAGAVVAAVTAVGAACSAPWGSTAPTPPAAHARVVADGMTELAATEAQLAAAAANEPRREDSAYASNYFTVLAQLAHRGRDQASRLRHQLHGRPLPRGEEFTRQLEELALHYAALNGACLRRDITRARQARQAIATAMVAVHGLAPNLTGR</sequence>
<feature type="signal peptide" evidence="1">
    <location>
        <begin position="1"/>
        <end position="21"/>
    </location>
</feature>
<dbReference type="InterPro" id="IPR006311">
    <property type="entry name" value="TAT_signal"/>
</dbReference>
<dbReference type="EMBL" id="JAGIOO010000001">
    <property type="protein sequence ID" value="MBP2477680.1"/>
    <property type="molecule type" value="Genomic_DNA"/>
</dbReference>
<evidence type="ECO:0000313" key="2">
    <source>
        <dbReference type="EMBL" id="MBP2477680.1"/>
    </source>
</evidence>
<protein>
    <recommendedName>
        <fullName evidence="4">Twin-arginine translocation signal domain-containing protein</fullName>
    </recommendedName>
</protein>
<evidence type="ECO:0000313" key="3">
    <source>
        <dbReference type="Proteomes" id="UP001519363"/>
    </source>
</evidence>
<proteinExistence type="predicted"/>
<dbReference type="PROSITE" id="PS51318">
    <property type="entry name" value="TAT"/>
    <property type="match status" value="1"/>
</dbReference>
<dbReference type="RefSeq" id="WP_209707460.1">
    <property type="nucleotide sequence ID" value="NZ_JAGIOO010000001.1"/>
</dbReference>